<feature type="domain" description="Shavenoid isoform B-like N-terminal" evidence="2">
    <location>
        <begin position="26"/>
        <end position="90"/>
    </location>
</feature>
<evidence type="ECO:0000313" key="3">
    <source>
        <dbReference type="EMBL" id="KAJ3648622.1"/>
    </source>
</evidence>
<keyword evidence="4" id="KW-1185">Reference proteome</keyword>
<dbReference type="PANTHER" id="PTHR39387">
    <property type="entry name" value="SHAVENOID, ISOFORM B"/>
    <property type="match status" value="1"/>
</dbReference>
<sequence>MAVAGLLMLVLPWLANALEGMTDVSLQVVRQNKGDVFNPEGQKSCKPETCVGLSSGTASATAPAAPCTCQCHPHLPAFREDLRICVDDIHGPIPIVDNSKVRPSACVTSPPEKTSPGPQTHALRDLRWMGDAVMGIYVEFRGYVDAGIYWDSDVLYLCSNCVEMGFLRCGRGDERGWMGARH</sequence>
<dbReference type="Pfam" id="PF23328">
    <property type="entry name" value="Sha_B_N"/>
    <property type="match status" value="1"/>
</dbReference>
<gene>
    <name evidence="3" type="ORF">Zmor_020414</name>
</gene>
<evidence type="ECO:0000256" key="1">
    <source>
        <dbReference type="SAM" id="SignalP"/>
    </source>
</evidence>
<feature type="signal peptide" evidence="1">
    <location>
        <begin position="1"/>
        <end position="17"/>
    </location>
</feature>
<dbReference type="Proteomes" id="UP001168821">
    <property type="component" value="Unassembled WGS sequence"/>
</dbReference>
<keyword evidence="1" id="KW-0732">Signal</keyword>
<dbReference type="PANTHER" id="PTHR39387:SF1">
    <property type="entry name" value="SHAVENOID, ISOFORM B"/>
    <property type="match status" value="1"/>
</dbReference>
<dbReference type="GO" id="GO:0035317">
    <property type="term" value="P:imaginal disc-derived wing hair organization"/>
    <property type="evidence" value="ECO:0007669"/>
    <property type="project" value="TreeGrafter"/>
</dbReference>
<protein>
    <recommendedName>
        <fullName evidence="2">Shavenoid isoform B-like N-terminal domain-containing protein</fullName>
    </recommendedName>
</protein>
<evidence type="ECO:0000259" key="2">
    <source>
        <dbReference type="Pfam" id="PF23328"/>
    </source>
</evidence>
<dbReference type="EMBL" id="JALNTZ010000006">
    <property type="protein sequence ID" value="KAJ3648622.1"/>
    <property type="molecule type" value="Genomic_DNA"/>
</dbReference>
<comment type="caution">
    <text evidence="3">The sequence shown here is derived from an EMBL/GenBank/DDBJ whole genome shotgun (WGS) entry which is preliminary data.</text>
</comment>
<proteinExistence type="predicted"/>
<evidence type="ECO:0000313" key="4">
    <source>
        <dbReference type="Proteomes" id="UP001168821"/>
    </source>
</evidence>
<dbReference type="GO" id="GO:0005938">
    <property type="term" value="C:cell cortex"/>
    <property type="evidence" value="ECO:0007669"/>
    <property type="project" value="TreeGrafter"/>
</dbReference>
<reference evidence="3" key="1">
    <citation type="journal article" date="2023" name="G3 (Bethesda)">
        <title>Whole genome assemblies of Zophobas morio and Tenebrio molitor.</title>
        <authorList>
            <person name="Kaur S."/>
            <person name="Stinson S.A."/>
            <person name="diCenzo G.C."/>
        </authorList>
    </citation>
    <scope>NUCLEOTIDE SEQUENCE</scope>
    <source>
        <strain evidence="3">QUZm001</strain>
    </source>
</reference>
<feature type="chain" id="PRO_5041388214" description="Shavenoid isoform B-like N-terminal domain-containing protein" evidence="1">
    <location>
        <begin position="18"/>
        <end position="182"/>
    </location>
</feature>
<organism evidence="3 4">
    <name type="scientific">Zophobas morio</name>
    <dbReference type="NCBI Taxonomy" id="2755281"/>
    <lineage>
        <taxon>Eukaryota</taxon>
        <taxon>Metazoa</taxon>
        <taxon>Ecdysozoa</taxon>
        <taxon>Arthropoda</taxon>
        <taxon>Hexapoda</taxon>
        <taxon>Insecta</taxon>
        <taxon>Pterygota</taxon>
        <taxon>Neoptera</taxon>
        <taxon>Endopterygota</taxon>
        <taxon>Coleoptera</taxon>
        <taxon>Polyphaga</taxon>
        <taxon>Cucujiformia</taxon>
        <taxon>Tenebrionidae</taxon>
        <taxon>Zophobas</taxon>
    </lineage>
</organism>
<dbReference type="AlphaFoldDB" id="A0AA38MAB0"/>
<name>A0AA38MAB0_9CUCU</name>
<accession>A0AA38MAB0</accession>
<dbReference type="InterPro" id="IPR057507">
    <property type="entry name" value="Sha_B-like_N"/>
</dbReference>